<dbReference type="AlphaFoldDB" id="A0A2J6S5S9"/>
<accession>A0A2J6S5S9</accession>
<feature type="domain" description="F-box" evidence="1">
    <location>
        <begin position="6"/>
        <end position="54"/>
    </location>
</feature>
<evidence type="ECO:0000313" key="3">
    <source>
        <dbReference type="Proteomes" id="UP000235786"/>
    </source>
</evidence>
<dbReference type="InterPro" id="IPR001810">
    <property type="entry name" value="F-box_dom"/>
</dbReference>
<evidence type="ECO:0000259" key="1">
    <source>
        <dbReference type="PROSITE" id="PS50181"/>
    </source>
</evidence>
<dbReference type="InterPro" id="IPR036047">
    <property type="entry name" value="F-box-like_dom_sf"/>
</dbReference>
<protein>
    <recommendedName>
        <fullName evidence="1">F-box domain-containing protein</fullName>
    </recommendedName>
</protein>
<gene>
    <name evidence="2" type="ORF">L207DRAFT_576997</name>
</gene>
<dbReference type="PROSITE" id="PS50181">
    <property type="entry name" value="FBOX"/>
    <property type="match status" value="1"/>
</dbReference>
<dbReference type="CDD" id="cd09917">
    <property type="entry name" value="F-box_SF"/>
    <property type="match status" value="1"/>
</dbReference>
<keyword evidence="3" id="KW-1185">Reference proteome</keyword>
<dbReference type="SUPFAM" id="SSF81383">
    <property type="entry name" value="F-box domain"/>
    <property type="match status" value="1"/>
</dbReference>
<name>A0A2J6S5S9_HYAVF</name>
<reference evidence="2 3" key="1">
    <citation type="submission" date="2016-04" db="EMBL/GenBank/DDBJ databases">
        <title>A degradative enzymes factory behind the ericoid mycorrhizal symbiosis.</title>
        <authorList>
            <consortium name="DOE Joint Genome Institute"/>
            <person name="Martino E."/>
            <person name="Morin E."/>
            <person name="Grelet G."/>
            <person name="Kuo A."/>
            <person name="Kohler A."/>
            <person name="Daghino S."/>
            <person name="Barry K."/>
            <person name="Choi C."/>
            <person name="Cichocki N."/>
            <person name="Clum A."/>
            <person name="Copeland A."/>
            <person name="Hainaut M."/>
            <person name="Haridas S."/>
            <person name="Labutti K."/>
            <person name="Lindquist E."/>
            <person name="Lipzen A."/>
            <person name="Khouja H.-R."/>
            <person name="Murat C."/>
            <person name="Ohm R."/>
            <person name="Olson A."/>
            <person name="Spatafora J."/>
            <person name="Veneault-Fourrey C."/>
            <person name="Henrissat B."/>
            <person name="Grigoriev I."/>
            <person name="Martin F."/>
            <person name="Perotto S."/>
        </authorList>
    </citation>
    <scope>NUCLEOTIDE SEQUENCE [LARGE SCALE GENOMIC DNA]</scope>
    <source>
        <strain evidence="2 3">F</strain>
    </source>
</reference>
<dbReference type="Pfam" id="PF00646">
    <property type="entry name" value="F-box"/>
    <property type="match status" value="1"/>
</dbReference>
<proteinExistence type="predicted"/>
<dbReference type="SMART" id="SM00256">
    <property type="entry name" value="FBOX"/>
    <property type="match status" value="1"/>
</dbReference>
<evidence type="ECO:0000313" key="2">
    <source>
        <dbReference type="EMBL" id="PMD46125.1"/>
    </source>
</evidence>
<dbReference type="OrthoDB" id="4191831at2759"/>
<dbReference type="Proteomes" id="UP000235786">
    <property type="component" value="Unassembled WGS sequence"/>
</dbReference>
<sequence length="446" mass="51788">MASQLLPGITIFPNEVWEMIFAYGEQKDFLAISSVCRQLHQAVERNLHREFNWIPETLPRVLNLGREFQLGSKPAPPRPYLLLRRLANRPDLAACFKDIKILAVLDDSRLEWDMTTKVRRETKEYLHFWRRIIDLQDIKGSWKAALLHGRMDVIVALLLVLLRNVQSAELRVRGSMKRSLVFEALAHNYRDAGTSIRTKRSIKSITISTDNDNESFWTNQPPAGLLGFQNIHELNYQMTSLALLPQLENLSVSTLQCELLSDPPIFNPEYSSMLATNLKKLKLHHSLLIQQKLHAILSETRYLEELECDLQYDFAWGVYHAGRIHATLAKVSKTLTHLKLSIQVQNNDFFWGFFGIFGSLRSFEKLRYLEIPFALLMGSRNMPKTFLEETFPDDLINLKLTLSPELPNWLDTRDALRHCVANRPYLLKQNEELLEKVFGREFHHKL</sequence>
<dbReference type="EMBL" id="KZ613939">
    <property type="protein sequence ID" value="PMD46125.1"/>
    <property type="molecule type" value="Genomic_DNA"/>
</dbReference>
<organism evidence="2 3">
    <name type="scientific">Hyaloscypha variabilis (strain UAMH 11265 / GT02V1 / F)</name>
    <name type="common">Meliniomyces variabilis</name>
    <dbReference type="NCBI Taxonomy" id="1149755"/>
    <lineage>
        <taxon>Eukaryota</taxon>
        <taxon>Fungi</taxon>
        <taxon>Dikarya</taxon>
        <taxon>Ascomycota</taxon>
        <taxon>Pezizomycotina</taxon>
        <taxon>Leotiomycetes</taxon>
        <taxon>Helotiales</taxon>
        <taxon>Hyaloscyphaceae</taxon>
        <taxon>Hyaloscypha</taxon>
        <taxon>Hyaloscypha variabilis</taxon>
    </lineage>
</organism>